<dbReference type="InterPro" id="IPR051049">
    <property type="entry name" value="Dienelactone_hydrolase-like"/>
</dbReference>
<dbReference type="SUPFAM" id="SSF53474">
    <property type="entry name" value="alpha/beta-Hydrolases"/>
    <property type="match status" value="1"/>
</dbReference>
<sequence length="293" mass="30478">MPRGHQTDGIEGFEATTFEYGGRSHEVFSAGAGPAVVVMHEVPGIHPGVLDFARRLIAAGYRVYLPSLFGHPGAPASTGAILRSIGRTCVSREFTVLADRTSPVASWLRALAARAHAECGGPGVGAVGMCLTGGFALAMAVDPAVLAPVLSQPVLPAPVNAGKRAALGLDGDDLARVQERTAQGLCVLGLRFTADKGCPAERFATLRQELGEAFEGIEIDSSPGNPYGIRSQAHAVLTVDLVDEPGHPTRDALDRVMDFLRQRLQQPEPDGAPPAAVDHVPNPPTAGGQPPVG</sequence>
<dbReference type="RefSeq" id="WP_092196448.1">
    <property type="nucleotide sequence ID" value="NZ_FOND01000005.1"/>
</dbReference>
<dbReference type="InterPro" id="IPR002925">
    <property type="entry name" value="Dienelactn_hydro"/>
</dbReference>
<name>A0A1I2CAG5_9ACTN</name>
<dbReference type="OrthoDB" id="3208682at2"/>
<proteinExistence type="predicted"/>
<accession>A0A1I2CAG5</accession>
<dbReference type="PANTHER" id="PTHR46623">
    <property type="entry name" value="CARBOXYMETHYLENEBUTENOLIDASE-RELATED"/>
    <property type="match status" value="1"/>
</dbReference>
<dbReference type="AlphaFoldDB" id="A0A1I2CAG5"/>
<evidence type="ECO:0000313" key="3">
    <source>
        <dbReference type="EMBL" id="SFE65244.1"/>
    </source>
</evidence>
<organism evidence="3 4">
    <name type="scientific">Blastococcus tunisiensis</name>
    <dbReference type="NCBI Taxonomy" id="1798228"/>
    <lineage>
        <taxon>Bacteria</taxon>
        <taxon>Bacillati</taxon>
        <taxon>Actinomycetota</taxon>
        <taxon>Actinomycetes</taxon>
        <taxon>Geodermatophilales</taxon>
        <taxon>Geodermatophilaceae</taxon>
        <taxon>Blastococcus</taxon>
    </lineage>
</organism>
<dbReference type="PANTHER" id="PTHR46623:SF6">
    <property type="entry name" value="ALPHA_BETA-HYDROLASES SUPERFAMILY PROTEIN"/>
    <property type="match status" value="1"/>
</dbReference>
<dbReference type="InterPro" id="IPR029058">
    <property type="entry name" value="AB_hydrolase_fold"/>
</dbReference>
<dbReference type="STRING" id="1798228.SAMN05216574_1052"/>
<evidence type="ECO:0000313" key="4">
    <source>
        <dbReference type="Proteomes" id="UP000198589"/>
    </source>
</evidence>
<evidence type="ECO:0000259" key="2">
    <source>
        <dbReference type="Pfam" id="PF01738"/>
    </source>
</evidence>
<dbReference type="Gene3D" id="3.40.50.1820">
    <property type="entry name" value="alpha/beta hydrolase"/>
    <property type="match status" value="1"/>
</dbReference>
<feature type="domain" description="Dienelactone hydrolase" evidence="2">
    <location>
        <begin position="33"/>
        <end position="149"/>
    </location>
</feature>
<feature type="region of interest" description="Disordered" evidence="1">
    <location>
        <begin position="262"/>
        <end position="293"/>
    </location>
</feature>
<keyword evidence="3" id="KW-0378">Hydrolase</keyword>
<reference evidence="4" key="1">
    <citation type="submission" date="2016-10" db="EMBL/GenBank/DDBJ databases">
        <authorList>
            <person name="Varghese N."/>
            <person name="Submissions S."/>
        </authorList>
    </citation>
    <scope>NUCLEOTIDE SEQUENCE [LARGE SCALE GENOMIC DNA]</scope>
    <source>
        <strain evidence="4">DSM 46838</strain>
    </source>
</reference>
<keyword evidence="4" id="KW-1185">Reference proteome</keyword>
<dbReference type="EMBL" id="FOND01000005">
    <property type="protein sequence ID" value="SFE65244.1"/>
    <property type="molecule type" value="Genomic_DNA"/>
</dbReference>
<gene>
    <name evidence="3" type="ORF">SAMN05216574_1052</name>
</gene>
<dbReference type="GO" id="GO:0016787">
    <property type="term" value="F:hydrolase activity"/>
    <property type="evidence" value="ECO:0007669"/>
    <property type="project" value="UniProtKB-KW"/>
</dbReference>
<dbReference type="Pfam" id="PF01738">
    <property type="entry name" value="DLH"/>
    <property type="match status" value="1"/>
</dbReference>
<dbReference type="Proteomes" id="UP000198589">
    <property type="component" value="Unassembled WGS sequence"/>
</dbReference>
<protein>
    <submittedName>
        <fullName evidence="3">Dienelactone hydrolase</fullName>
    </submittedName>
</protein>
<evidence type="ECO:0000256" key="1">
    <source>
        <dbReference type="SAM" id="MobiDB-lite"/>
    </source>
</evidence>